<accession>A0A9W8EJV4</accession>
<name>A0A9W8EJV4_9FUNG</name>
<dbReference type="OrthoDB" id="5950063at2759"/>
<dbReference type="EMBL" id="JANBQF010000026">
    <property type="protein sequence ID" value="KAJ2007438.1"/>
    <property type="molecule type" value="Genomic_DNA"/>
</dbReference>
<proteinExistence type="predicted"/>
<keyword evidence="3" id="KW-1185">Reference proteome</keyword>
<comment type="caution">
    <text evidence="2">The sequence shown here is derived from an EMBL/GenBank/DDBJ whole genome shotgun (WGS) entry which is preliminary data.</text>
</comment>
<sequence>MDFYWRYSMDKNDDTGELSLSPAWKRACISAVALVAGVSIGGGILHFISRSVARMQVIDGGKMVKLETYRMSGRGLKSRVVPIGDMFSRDRLFTGEGPLGVSRGKSPQYSIYANRSSSYAYIMSRSGWFMNPKLFDVLFHRAVVSGD</sequence>
<dbReference type="AlphaFoldDB" id="A0A9W8EJV4"/>
<dbReference type="Proteomes" id="UP001150907">
    <property type="component" value="Unassembled WGS sequence"/>
</dbReference>
<dbReference type="InterPro" id="IPR045325">
    <property type="entry name" value="TMEM70/TMEM186/TMEM223"/>
</dbReference>
<reference evidence="2" key="1">
    <citation type="submission" date="2022-07" db="EMBL/GenBank/DDBJ databases">
        <title>Phylogenomic reconstructions and comparative analyses of Kickxellomycotina fungi.</title>
        <authorList>
            <person name="Reynolds N.K."/>
            <person name="Stajich J.E."/>
            <person name="Barry K."/>
            <person name="Grigoriev I.V."/>
            <person name="Crous P."/>
            <person name="Smith M.E."/>
        </authorList>
    </citation>
    <scope>NUCLEOTIDE SEQUENCE</scope>
    <source>
        <strain evidence="2">IMI 214461</strain>
    </source>
</reference>
<feature type="transmembrane region" description="Helical" evidence="1">
    <location>
        <begin position="29"/>
        <end position="48"/>
    </location>
</feature>
<keyword evidence="1" id="KW-1133">Transmembrane helix</keyword>
<gene>
    <name evidence="2" type="ORF">H4R26_000763</name>
</gene>
<evidence type="ECO:0000313" key="3">
    <source>
        <dbReference type="Proteomes" id="UP001150907"/>
    </source>
</evidence>
<evidence type="ECO:0000256" key="1">
    <source>
        <dbReference type="SAM" id="Phobius"/>
    </source>
</evidence>
<protein>
    <submittedName>
        <fullName evidence="2">Uncharacterized protein</fullName>
    </submittedName>
</protein>
<keyword evidence="1" id="KW-0812">Transmembrane</keyword>
<evidence type="ECO:0000313" key="2">
    <source>
        <dbReference type="EMBL" id="KAJ2007438.1"/>
    </source>
</evidence>
<organism evidence="2 3">
    <name type="scientific">Coemansia thaxteri</name>
    <dbReference type="NCBI Taxonomy" id="2663907"/>
    <lineage>
        <taxon>Eukaryota</taxon>
        <taxon>Fungi</taxon>
        <taxon>Fungi incertae sedis</taxon>
        <taxon>Zoopagomycota</taxon>
        <taxon>Kickxellomycotina</taxon>
        <taxon>Kickxellomycetes</taxon>
        <taxon>Kickxellales</taxon>
        <taxon>Kickxellaceae</taxon>
        <taxon>Coemansia</taxon>
    </lineage>
</organism>
<dbReference type="Pfam" id="PF06979">
    <property type="entry name" value="TMEM70"/>
    <property type="match status" value="1"/>
</dbReference>
<keyword evidence="1" id="KW-0472">Membrane</keyword>